<dbReference type="PANTHER" id="PTHR47861">
    <property type="entry name" value="FKBP-TYPE PEPTIDYL-PROLYL CIS-TRANS ISOMERASE SLYD"/>
    <property type="match status" value="1"/>
</dbReference>
<evidence type="ECO:0000256" key="6">
    <source>
        <dbReference type="ARBA" id="ARBA00023110"/>
    </source>
</evidence>
<dbReference type="AlphaFoldDB" id="T0Y5Y9"/>
<dbReference type="EC" id="5.2.1.8" evidence="4"/>
<protein>
    <recommendedName>
        <fullName evidence="4">peptidylprolyl isomerase</fullName>
        <ecNumber evidence="4">5.2.1.8</ecNumber>
    </recommendedName>
</protein>
<keyword evidence="8 11" id="KW-0413">Isomerase</keyword>
<evidence type="ECO:0000313" key="11">
    <source>
        <dbReference type="EMBL" id="EQD27312.1"/>
    </source>
</evidence>
<sequence length="172" mass="18291">MPEPEFSWRPFLAIVVVVILLVGAGIYALSVTVNKPVPAPGNPTVVEGDNVSVNYIGTFGSGINEGKVFDTSLLSVARNNATYPKALSFGFRGVSGYVPLDAHVGPQSYTPFTSLITGFWQALIGMREGQTKVVTIPPALAYGPANQSLIQTLPLVQELPMLYTYTPAAFGT</sequence>
<evidence type="ECO:0000256" key="5">
    <source>
        <dbReference type="ARBA" id="ARBA00022490"/>
    </source>
</evidence>
<reference evidence="11" key="2">
    <citation type="journal article" date="2014" name="ISME J.">
        <title>Microbial stratification in low pH oxic and suboxic macroscopic growths along an acid mine drainage.</title>
        <authorList>
            <person name="Mendez-Garcia C."/>
            <person name="Mesa V."/>
            <person name="Sprenger R.R."/>
            <person name="Richter M."/>
            <person name="Diez M.S."/>
            <person name="Solano J."/>
            <person name="Bargiela R."/>
            <person name="Golyshina O.V."/>
            <person name="Manteca A."/>
            <person name="Ramos J.L."/>
            <person name="Gallego J.R."/>
            <person name="Llorente I."/>
            <person name="Martins Dos Santos V.A."/>
            <person name="Jensen O.N."/>
            <person name="Pelaez A.I."/>
            <person name="Sanchez J."/>
            <person name="Ferrer M."/>
        </authorList>
    </citation>
    <scope>NUCLEOTIDE SEQUENCE</scope>
</reference>
<dbReference type="SUPFAM" id="SSF54534">
    <property type="entry name" value="FKBP-like"/>
    <property type="match status" value="1"/>
</dbReference>
<gene>
    <name evidence="11" type="ORF">B1B_19199</name>
</gene>
<keyword evidence="5" id="KW-0963">Cytoplasm</keyword>
<evidence type="ECO:0000259" key="10">
    <source>
        <dbReference type="PROSITE" id="PS50059"/>
    </source>
</evidence>
<dbReference type="Gene3D" id="3.10.50.40">
    <property type="match status" value="1"/>
</dbReference>
<keyword evidence="9" id="KW-1133">Transmembrane helix</keyword>
<dbReference type="PANTHER" id="PTHR47861:SF3">
    <property type="entry name" value="FKBP-TYPE PEPTIDYL-PROLYL CIS-TRANS ISOMERASE SLYD"/>
    <property type="match status" value="1"/>
</dbReference>
<evidence type="ECO:0000256" key="2">
    <source>
        <dbReference type="ARBA" id="ARBA00004496"/>
    </source>
</evidence>
<comment type="caution">
    <text evidence="11">The sequence shown here is derived from an EMBL/GenBank/DDBJ whole genome shotgun (WGS) entry which is preliminary data.</text>
</comment>
<evidence type="ECO:0000256" key="8">
    <source>
        <dbReference type="ARBA" id="ARBA00023235"/>
    </source>
</evidence>
<comment type="catalytic activity">
    <reaction evidence="1">
        <text>[protein]-peptidylproline (omega=180) = [protein]-peptidylproline (omega=0)</text>
        <dbReference type="Rhea" id="RHEA:16237"/>
        <dbReference type="Rhea" id="RHEA-COMP:10747"/>
        <dbReference type="Rhea" id="RHEA-COMP:10748"/>
        <dbReference type="ChEBI" id="CHEBI:83833"/>
        <dbReference type="ChEBI" id="CHEBI:83834"/>
        <dbReference type="EC" id="5.2.1.8"/>
    </reaction>
</comment>
<evidence type="ECO:0000256" key="3">
    <source>
        <dbReference type="ARBA" id="ARBA00006577"/>
    </source>
</evidence>
<keyword evidence="7" id="KW-0143">Chaperone</keyword>
<proteinExistence type="inferred from homology"/>
<dbReference type="EMBL" id="AUZY01012896">
    <property type="protein sequence ID" value="EQD27312.1"/>
    <property type="molecule type" value="Genomic_DNA"/>
</dbReference>
<comment type="subcellular location">
    <subcellularLocation>
        <location evidence="2">Cytoplasm</location>
    </subcellularLocation>
</comment>
<dbReference type="GO" id="GO:0003755">
    <property type="term" value="F:peptidyl-prolyl cis-trans isomerase activity"/>
    <property type="evidence" value="ECO:0007669"/>
    <property type="project" value="UniProtKB-KW"/>
</dbReference>
<dbReference type="PROSITE" id="PS50059">
    <property type="entry name" value="FKBP_PPIASE"/>
    <property type="match status" value="1"/>
</dbReference>
<dbReference type="Pfam" id="PF00254">
    <property type="entry name" value="FKBP_C"/>
    <property type="match status" value="1"/>
</dbReference>
<evidence type="ECO:0000256" key="7">
    <source>
        <dbReference type="ARBA" id="ARBA00023186"/>
    </source>
</evidence>
<dbReference type="GO" id="GO:0042026">
    <property type="term" value="P:protein refolding"/>
    <property type="evidence" value="ECO:0007669"/>
    <property type="project" value="UniProtKB-ARBA"/>
</dbReference>
<feature type="non-terminal residue" evidence="11">
    <location>
        <position position="172"/>
    </location>
</feature>
<feature type="transmembrane region" description="Helical" evidence="9">
    <location>
        <begin position="6"/>
        <end position="29"/>
    </location>
</feature>
<keyword evidence="9" id="KW-0472">Membrane</keyword>
<dbReference type="InterPro" id="IPR001179">
    <property type="entry name" value="PPIase_FKBP_dom"/>
</dbReference>
<name>T0Y5Y9_9ZZZZ</name>
<organism evidence="11">
    <name type="scientific">mine drainage metagenome</name>
    <dbReference type="NCBI Taxonomy" id="410659"/>
    <lineage>
        <taxon>unclassified sequences</taxon>
        <taxon>metagenomes</taxon>
        <taxon>ecological metagenomes</taxon>
    </lineage>
</organism>
<evidence type="ECO:0000256" key="9">
    <source>
        <dbReference type="SAM" id="Phobius"/>
    </source>
</evidence>
<dbReference type="InterPro" id="IPR046357">
    <property type="entry name" value="PPIase_dom_sf"/>
</dbReference>
<accession>T0Y5Y9</accession>
<keyword evidence="6" id="KW-0697">Rotamase</keyword>
<reference evidence="11" key="1">
    <citation type="submission" date="2013-08" db="EMBL/GenBank/DDBJ databases">
        <authorList>
            <person name="Mendez C."/>
            <person name="Richter M."/>
            <person name="Ferrer M."/>
            <person name="Sanchez J."/>
        </authorList>
    </citation>
    <scope>NUCLEOTIDE SEQUENCE</scope>
</reference>
<keyword evidence="9" id="KW-0812">Transmembrane</keyword>
<evidence type="ECO:0000256" key="4">
    <source>
        <dbReference type="ARBA" id="ARBA00013194"/>
    </source>
</evidence>
<dbReference type="GO" id="GO:0005737">
    <property type="term" value="C:cytoplasm"/>
    <property type="evidence" value="ECO:0007669"/>
    <property type="project" value="UniProtKB-SubCell"/>
</dbReference>
<feature type="domain" description="PPIase FKBP-type" evidence="10">
    <location>
        <begin position="48"/>
        <end position="154"/>
    </location>
</feature>
<comment type="similarity">
    <text evidence="3">Belongs to the FKBP-type PPIase family.</text>
</comment>
<evidence type="ECO:0000256" key="1">
    <source>
        <dbReference type="ARBA" id="ARBA00000971"/>
    </source>
</evidence>